<dbReference type="AlphaFoldDB" id="A0A7R8VPT1"/>
<sequence length="350" mass="37924">MMTAEDKEIEVRISLSSICAEAVPMSVEKYGDSNEAHLNYLLGIFTKPATSRGEKNVVPGRSVACDDTLEKLETDPTTSKGVKRKVEFETDEEISDFETWGMGITDQNESTKREKPPPVHPTEIRTSISPSSAVELNTTSALANYATEAGIKNNIWQAGYRGREPIFAWRESGKPLREPSSTKRDSNLGLPVLSSVLANYATKAAISPCTCNLVLVRSNGLRLYKDRLTVSKVQTRSTALSVKGGNFATSVTKKSDIHGAWVVRFTTLATTMGFGSSDSPPCWLGRLGASDVVFDCYAHAHIGGVGSEVGLPSRESTVALAVPALPEPNALAERVEFQNKVQNEEELPAE</sequence>
<name>A0A7R8VPT1_TIMDO</name>
<dbReference type="EMBL" id="OA567469">
    <property type="protein sequence ID" value="CAD7200389.1"/>
    <property type="molecule type" value="Genomic_DNA"/>
</dbReference>
<protein>
    <submittedName>
        <fullName evidence="1">Uncharacterized protein</fullName>
    </submittedName>
</protein>
<gene>
    <name evidence="1" type="ORF">TDIB3V08_LOCUS6610</name>
</gene>
<accession>A0A7R8VPT1</accession>
<evidence type="ECO:0000313" key="1">
    <source>
        <dbReference type="EMBL" id="CAD7200389.1"/>
    </source>
</evidence>
<organism evidence="1">
    <name type="scientific">Timema douglasi</name>
    <name type="common">Walking stick</name>
    <dbReference type="NCBI Taxonomy" id="61478"/>
    <lineage>
        <taxon>Eukaryota</taxon>
        <taxon>Metazoa</taxon>
        <taxon>Ecdysozoa</taxon>
        <taxon>Arthropoda</taxon>
        <taxon>Hexapoda</taxon>
        <taxon>Insecta</taxon>
        <taxon>Pterygota</taxon>
        <taxon>Neoptera</taxon>
        <taxon>Polyneoptera</taxon>
        <taxon>Phasmatodea</taxon>
        <taxon>Timematodea</taxon>
        <taxon>Timematoidea</taxon>
        <taxon>Timematidae</taxon>
        <taxon>Timema</taxon>
    </lineage>
</organism>
<proteinExistence type="predicted"/>
<reference evidence="1" key="1">
    <citation type="submission" date="2020-11" db="EMBL/GenBank/DDBJ databases">
        <authorList>
            <person name="Tran Van P."/>
        </authorList>
    </citation>
    <scope>NUCLEOTIDE SEQUENCE</scope>
</reference>